<dbReference type="InterPro" id="IPR036640">
    <property type="entry name" value="ABC1_TM_sf"/>
</dbReference>
<keyword evidence="4" id="KW-0547">Nucleotide-binding</keyword>
<dbReference type="InterPro" id="IPR003439">
    <property type="entry name" value="ABC_transporter-like_ATP-bd"/>
</dbReference>
<dbReference type="CDD" id="cd03223">
    <property type="entry name" value="ABCD_peroxisomal_ALDP"/>
    <property type="match status" value="1"/>
</dbReference>
<dbReference type="Gene3D" id="3.40.50.300">
    <property type="entry name" value="P-loop containing nucleotide triphosphate hydrolases"/>
    <property type="match status" value="1"/>
</dbReference>
<dbReference type="SUPFAM" id="SSF90123">
    <property type="entry name" value="ABC transporter transmembrane region"/>
    <property type="match status" value="1"/>
</dbReference>
<evidence type="ECO:0000256" key="4">
    <source>
        <dbReference type="ARBA" id="ARBA00022741"/>
    </source>
</evidence>
<reference evidence="8" key="3">
    <citation type="submission" date="2020-02" db="EMBL/GenBank/DDBJ databases">
        <authorList>
            <person name="Sarangi A.N."/>
            <person name="Ghosh S."/>
            <person name="Mukherjee M."/>
            <person name="Tripathy S."/>
        </authorList>
    </citation>
    <scope>NUCLEOTIDE SEQUENCE</scope>
    <source>
        <strain evidence="8">BDU141951</strain>
    </source>
</reference>
<dbReference type="GO" id="GO:0005524">
    <property type="term" value="F:ATP binding"/>
    <property type="evidence" value="ECO:0007669"/>
    <property type="project" value="UniProtKB-KW"/>
</dbReference>
<dbReference type="Pfam" id="PF00005">
    <property type="entry name" value="ABC_tran"/>
    <property type="match status" value="1"/>
</dbReference>
<dbReference type="PANTHER" id="PTHR11384">
    <property type="entry name" value="ATP-BINDING CASSETTE, SUB-FAMILY D MEMBER"/>
    <property type="match status" value="1"/>
</dbReference>
<dbReference type="PANTHER" id="PTHR11384:SF55">
    <property type="entry name" value="ATP-BINDING CASSETTE TRANSPORTER"/>
    <property type="match status" value="1"/>
</dbReference>
<dbReference type="SMART" id="SM00382">
    <property type="entry name" value="AAA"/>
    <property type="match status" value="1"/>
</dbReference>
<evidence type="ECO:0000256" key="3">
    <source>
        <dbReference type="ARBA" id="ARBA00022692"/>
    </source>
</evidence>
<evidence type="ECO:0000256" key="6">
    <source>
        <dbReference type="ARBA" id="ARBA00022989"/>
    </source>
</evidence>
<dbReference type="Pfam" id="PF06472">
    <property type="entry name" value="ABC_membrane_2"/>
    <property type="match status" value="1"/>
</dbReference>
<organism evidence="8">
    <name type="scientific">Lyngbya confervoides BDU141951</name>
    <dbReference type="NCBI Taxonomy" id="1574623"/>
    <lineage>
        <taxon>Bacteria</taxon>
        <taxon>Bacillati</taxon>
        <taxon>Cyanobacteriota</taxon>
        <taxon>Cyanophyceae</taxon>
        <taxon>Oscillatoriophycideae</taxon>
        <taxon>Oscillatoriales</taxon>
        <taxon>Microcoleaceae</taxon>
        <taxon>Lyngbya</taxon>
    </lineage>
</organism>
<dbReference type="PROSITE" id="PS50929">
    <property type="entry name" value="ABC_TM1F"/>
    <property type="match status" value="1"/>
</dbReference>
<comment type="subcellular location">
    <subcellularLocation>
        <location evidence="1">Cell membrane</location>
        <topology evidence="1">Multi-pass membrane protein</topology>
    </subcellularLocation>
</comment>
<dbReference type="PROSITE" id="PS00211">
    <property type="entry name" value="ABC_TRANSPORTER_1"/>
    <property type="match status" value="1"/>
</dbReference>
<dbReference type="InterPro" id="IPR027417">
    <property type="entry name" value="P-loop_NTPase"/>
</dbReference>
<keyword evidence="2" id="KW-0813">Transport</keyword>
<dbReference type="InterPro" id="IPR003593">
    <property type="entry name" value="AAA+_ATPase"/>
</dbReference>
<keyword evidence="3" id="KW-0812">Transmembrane</keyword>
<dbReference type="GO" id="GO:0016887">
    <property type="term" value="F:ATP hydrolysis activity"/>
    <property type="evidence" value="ECO:0007669"/>
    <property type="project" value="InterPro"/>
</dbReference>
<dbReference type="GO" id="GO:0005886">
    <property type="term" value="C:plasma membrane"/>
    <property type="evidence" value="ECO:0007669"/>
    <property type="project" value="UniProtKB-SubCell"/>
</dbReference>
<evidence type="ECO:0000256" key="5">
    <source>
        <dbReference type="ARBA" id="ARBA00022840"/>
    </source>
</evidence>
<dbReference type="Gene3D" id="1.20.1560.10">
    <property type="entry name" value="ABC transporter type 1, transmembrane domain"/>
    <property type="match status" value="1"/>
</dbReference>
<dbReference type="EMBL" id="JTHE02000002">
    <property type="protein sequence ID" value="NEV65895.1"/>
    <property type="molecule type" value="Genomic_DNA"/>
</dbReference>
<reference evidence="8" key="2">
    <citation type="journal article" date="2015" name="Genome Announc.">
        <title>Draft Genome Sequence of Filamentous Marine Cyanobacterium Lyngbya confervoides Strain BDU141951.</title>
        <authorList>
            <person name="Chandrababunaidu M.M."/>
            <person name="Sen D."/>
            <person name="Tripathy S."/>
        </authorList>
    </citation>
    <scope>NUCLEOTIDE SEQUENCE</scope>
    <source>
        <strain evidence="8">BDU141951</strain>
    </source>
</reference>
<keyword evidence="5 8" id="KW-0067">ATP-binding</keyword>
<proteinExistence type="predicted"/>
<reference evidence="8" key="1">
    <citation type="submission" date="2014-11" db="EMBL/GenBank/DDBJ databases">
        <authorList>
            <person name="Malar M.C."/>
            <person name="Sen D."/>
            <person name="Tripathy S."/>
        </authorList>
    </citation>
    <scope>NUCLEOTIDE SEQUENCE</scope>
    <source>
        <strain evidence="8">BDU141951</strain>
    </source>
</reference>
<dbReference type="SUPFAM" id="SSF52540">
    <property type="entry name" value="P-loop containing nucleoside triphosphate hydrolases"/>
    <property type="match status" value="1"/>
</dbReference>
<sequence>MERLNFQGLRRFWAIAKAYWWGDEKWRARGLLLLIVILLLGYTGLSVVLNTQRGELISALSAKDEARFWQTVFVFVGVLVVYAPLLAGYTYLRDRLGLEWRRWLTDRFVTRYFSDRAFYRINQFNADLDNPDQRIAEDVRSFTQESLTLVLVVASSLLEIAAFSGVLWGISRELVLFLIGYAIVGTLFTVGVFGKPLVRLNFEQLKREADFRFGLVRIRENAEAIAFYQGEEQESTQVKSRFMRAFDNYKRLLKWQLGLNGLTNAYEFIPFVLPALVVAPAVFSGDLEVGKVSEAQGAFIRVFFSLNVIVDRFQALTAFGAGIDRLHDFAESLGQIEHKKDAAELLATESDSEATGEAAITEASPATATAADATIPTTDTVPPQPLIAQATAPQLSLQHLTLQTPNYQRTLIEDLTLELDTDSSLLVAGPSGCGKSSLLRAIAGLWNSGQGLIQRPELKDLLFLPQKPYMILGTLRQQLRYPYPDADITDEQMHNVLKTVNLPDLAERFGGFDADEEWSDVLSLGEQQRLSFARVLLHSPRYAVLDEATSALDRHNEAQLYEALEATSTTYLSVGHHESLEAHHRWLLRLAEDHTWQLHALKGA</sequence>
<gene>
    <name evidence="8" type="ORF">QQ91_002055</name>
</gene>
<protein>
    <submittedName>
        <fullName evidence="8">ABC transporter ATP-binding protein/permease</fullName>
    </submittedName>
</protein>
<dbReference type="InterPro" id="IPR011527">
    <property type="entry name" value="ABC1_TM_dom"/>
</dbReference>
<evidence type="ECO:0000256" key="7">
    <source>
        <dbReference type="ARBA" id="ARBA00023136"/>
    </source>
</evidence>
<comment type="caution">
    <text evidence="8">The sequence shown here is derived from an EMBL/GenBank/DDBJ whole genome shotgun (WGS) entry which is preliminary data.</text>
</comment>
<dbReference type="AlphaFoldDB" id="A0A0C1YB73"/>
<accession>A0A0C1YB73</accession>
<name>A0A0C1YB73_9CYAN</name>
<evidence type="ECO:0000313" key="8">
    <source>
        <dbReference type="EMBL" id="NEV65895.1"/>
    </source>
</evidence>
<dbReference type="InterPro" id="IPR017871">
    <property type="entry name" value="ABC_transporter-like_CS"/>
</dbReference>
<dbReference type="InterPro" id="IPR050835">
    <property type="entry name" value="ABC_transporter_sub-D"/>
</dbReference>
<keyword evidence="6" id="KW-1133">Transmembrane helix</keyword>
<evidence type="ECO:0000256" key="2">
    <source>
        <dbReference type="ARBA" id="ARBA00022448"/>
    </source>
</evidence>
<dbReference type="GO" id="GO:0140359">
    <property type="term" value="F:ABC-type transporter activity"/>
    <property type="evidence" value="ECO:0007669"/>
    <property type="project" value="InterPro"/>
</dbReference>
<dbReference type="PROSITE" id="PS50893">
    <property type="entry name" value="ABC_TRANSPORTER_2"/>
    <property type="match status" value="1"/>
</dbReference>
<evidence type="ECO:0000256" key="1">
    <source>
        <dbReference type="ARBA" id="ARBA00004651"/>
    </source>
</evidence>
<keyword evidence="7" id="KW-0472">Membrane</keyword>